<evidence type="ECO:0000259" key="1">
    <source>
        <dbReference type="Pfam" id="PF09828"/>
    </source>
</evidence>
<feature type="domain" description="ChrB C-terminal" evidence="1">
    <location>
        <begin position="1"/>
        <end position="85"/>
    </location>
</feature>
<dbReference type="Pfam" id="PF09828">
    <property type="entry name" value="ChrB_C"/>
    <property type="match status" value="1"/>
</dbReference>
<comment type="caution">
    <text evidence="2">The sequence shown here is derived from an EMBL/GenBank/DDBJ whole genome shotgun (WGS) entry which is preliminary data.</text>
</comment>
<sequence length="96" mass="10665">MRGARLSRHGPDCSFEAIPRRYELTDPVLWKLARIVHGTGLDDGRSDAPEAPGLDVVLRGLSMVCDDERGLEPTGPVFDGLYEYFRRALPQGREPA</sequence>
<dbReference type="Proteomes" id="UP001230426">
    <property type="component" value="Unassembled WGS sequence"/>
</dbReference>
<organism evidence="2 3">
    <name type="scientific">Streptosporangium brasiliense</name>
    <dbReference type="NCBI Taxonomy" id="47480"/>
    <lineage>
        <taxon>Bacteria</taxon>
        <taxon>Bacillati</taxon>
        <taxon>Actinomycetota</taxon>
        <taxon>Actinomycetes</taxon>
        <taxon>Streptosporangiales</taxon>
        <taxon>Streptosporangiaceae</taxon>
        <taxon>Streptosporangium</taxon>
    </lineage>
</organism>
<protein>
    <recommendedName>
        <fullName evidence="1">ChrB C-terminal domain-containing protein</fullName>
    </recommendedName>
</protein>
<dbReference type="EMBL" id="JAUSRB010000002">
    <property type="protein sequence ID" value="MDP9868534.1"/>
    <property type="molecule type" value="Genomic_DNA"/>
</dbReference>
<gene>
    <name evidence="2" type="ORF">J2S55_007800</name>
</gene>
<proteinExistence type="predicted"/>
<accession>A0ABT9RIH8</accession>
<reference evidence="2 3" key="1">
    <citation type="submission" date="2023-07" db="EMBL/GenBank/DDBJ databases">
        <title>Sequencing the genomes of 1000 actinobacteria strains.</title>
        <authorList>
            <person name="Klenk H.-P."/>
        </authorList>
    </citation>
    <scope>NUCLEOTIDE SEQUENCE [LARGE SCALE GENOMIC DNA]</scope>
    <source>
        <strain evidence="2 3">DSM 44109</strain>
    </source>
</reference>
<evidence type="ECO:0000313" key="3">
    <source>
        <dbReference type="Proteomes" id="UP001230426"/>
    </source>
</evidence>
<keyword evidence="3" id="KW-1185">Reference proteome</keyword>
<name>A0ABT9RIH8_9ACTN</name>
<dbReference type="InterPro" id="IPR018634">
    <property type="entry name" value="ChrB_C"/>
</dbReference>
<evidence type="ECO:0000313" key="2">
    <source>
        <dbReference type="EMBL" id="MDP9868534.1"/>
    </source>
</evidence>